<feature type="binding site" evidence="7">
    <location>
        <position position="70"/>
    </location>
    <ligand>
        <name>Fe(3+)</name>
        <dbReference type="ChEBI" id="CHEBI:29034"/>
    </ligand>
</feature>
<feature type="binding site" evidence="7">
    <location>
        <position position="313"/>
    </location>
    <ligand>
        <name>Zn(2+)</name>
        <dbReference type="ChEBI" id="CHEBI:29105"/>
    </ligand>
</feature>
<dbReference type="AlphaFoldDB" id="A0A4D7QHR9"/>
<evidence type="ECO:0000256" key="7">
    <source>
        <dbReference type="HAMAP-Rule" id="MF_00372"/>
    </source>
</evidence>
<keyword evidence="2 7" id="KW-0479">Metal-binding</keyword>
<name>A0A4D7QHR9_9HYPH</name>
<feature type="binding site" evidence="7">
    <location>
        <position position="238"/>
    </location>
    <ligand>
        <name>Zn(2+)</name>
        <dbReference type="ChEBI" id="CHEBI:29105"/>
    </ligand>
</feature>
<comment type="similarity">
    <text evidence="7">Belongs to the metallo-dependent hydrolases superfamily. HutI family.</text>
</comment>
<keyword evidence="7" id="KW-0963">Cytoplasm</keyword>
<dbReference type="InterPro" id="IPR005920">
    <property type="entry name" value="HutI"/>
</dbReference>
<evidence type="ECO:0000256" key="2">
    <source>
        <dbReference type="ARBA" id="ARBA00022723"/>
    </source>
</evidence>
<dbReference type="KEGG" id="paqt:E8L99_05335"/>
<dbReference type="Proteomes" id="UP000298588">
    <property type="component" value="Chromosome"/>
</dbReference>
<comment type="function">
    <text evidence="7">Catalyzes the hydrolytic cleavage of the carbon-nitrogen bond in imidazolone-5-propanoate to yield N-formimidoyl-L-glutamate. It is the third step in the universal histidine degradation pathway.</text>
</comment>
<evidence type="ECO:0000313" key="9">
    <source>
        <dbReference type="EMBL" id="QCK85243.1"/>
    </source>
</evidence>
<dbReference type="Gene3D" id="3.20.20.140">
    <property type="entry name" value="Metal-dependent hydrolases"/>
    <property type="match status" value="1"/>
</dbReference>
<dbReference type="GO" id="GO:0005506">
    <property type="term" value="F:iron ion binding"/>
    <property type="evidence" value="ECO:0007669"/>
    <property type="project" value="UniProtKB-UniRule"/>
</dbReference>
<dbReference type="Pfam" id="PF01979">
    <property type="entry name" value="Amidohydro_1"/>
    <property type="match status" value="1"/>
</dbReference>
<evidence type="ECO:0000256" key="6">
    <source>
        <dbReference type="ARBA" id="ARBA00023004"/>
    </source>
</evidence>
<keyword evidence="4 7" id="KW-0369">Histidine metabolism</keyword>
<dbReference type="InterPro" id="IPR011059">
    <property type="entry name" value="Metal-dep_hydrolase_composite"/>
</dbReference>
<keyword evidence="6 7" id="KW-0408">Iron</keyword>
<protein>
    <recommendedName>
        <fullName evidence="1 7">Imidazolonepropionase</fullName>
        <ecNumber evidence="1 7">3.5.2.7</ecNumber>
    </recommendedName>
    <alternativeName>
        <fullName evidence="7">Imidazolone-5-propionate hydrolase</fullName>
    </alternativeName>
</protein>
<dbReference type="SUPFAM" id="SSF51338">
    <property type="entry name" value="Composite domain of metallo-dependent hydrolases"/>
    <property type="match status" value="1"/>
</dbReference>
<comment type="cofactor">
    <cofactor evidence="7">
        <name>Zn(2+)</name>
        <dbReference type="ChEBI" id="CHEBI:29105"/>
    </cofactor>
    <cofactor evidence="7">
        <name>Fe(3+)</name>
        <dbReference type="ChEBI" id="CHEBI:29034"/>
    </cofactor>
    <text evidence="7">Binds 1 zinc or iron ion per subunit.</text>
</comment>
<dbReference type="GO" id="GO:0005737">
    <property type="term" value="C:cytoplasm"/>
    <property type="evidence" value="ECO:0007669"/>
    <property type="project" value="UniProtKB-SubCell"/>
</dbReference>
<dbReference type="FunFam" id="3.20.20.140:FF:000007">
    <property type="entry name" value="Imidazolonepropionase"/>
    <property type="match status" value="1"/>
</dbReference>
<evidence type="ECO:0000256" key="4">
    <source>
        <dbReference type="ARBA" id="ARBA00022808"/>
    </source>
</evidence>
<dbReference type="GO" id="GO:0050480">
    <property type="term" value="F:imidazolonepropionase activity"/>
    <property type="evidence" value="ECO:0007669"/>
    <property type="project" value="UniProtKB-UniRule"/>
</dbReference>
<evidence type="ECO:0000256" key="3">
    <source>
        <dbReference type="ARBA" id="ARBA00022801"/>
    </source>
</evidence>
<feature type="binding site" evidence="7">
    <location>
        <position position="318"/>
    </location>
    <ligand>
        <name>4-imidazolone-5-propanoate</name>
        <dbReference type="ChEBI" id="CHEBI:77893"/>
    </ligand>
</feature>
<keyword evidence="3 7" id="KW-0378">Hydrolase</keyword>
<comment type="subcellular location">
    <subcellularLocation>
        <location evidence="7">Cytoplasm</location>
    </subcellularLocation>
</comment>
<feature type="binding site" evidence="7">
    <location>
        <position position="317"/>
    </location>
    <ligand>
        <name>N-formimidoyl-L-glutamate</name>
        <dbReference type="ChEBI" id="CHEBI:58928"/>
    </ligand>
</feature>
<dbReference type="PANTHER" id="PTHR42752">
    <property type="entry name" value="IMIDAZOLONEPROPIONASE"/>
    <property type="match status" value="1"/>
</dbReference>
<feature type="binding site" evidence="7">
    <location>
        <position position="315"/>
    </location>
    <ligand>
        <name>N-formimidoyl-L-glutamate</name>
        <dbReference type="ChEBI" id="CHEBI:58928"/>
    </ligand>
</feature>
<dbReference type="Gene3D" id="2.30.40.10">
    <property type="entry name" value="Urease, subunit C, domain 1"/>
    <property type="match status" value="1"/>
</dbReference>
<comment type="catalytic activity">
    <reaction evidence="7">
        <text>4-imidazolone-5-propanoate + H2O = N-formimidoyl-L-glutamate</text>
        <dbReference type="Rhea" id="RHEA:23660"/>
        <dbReference type="ChEBI" id="CHEBI:15377"/>
        <dbReference type="ChEBI" id="CHEBI:58928"/>
        <dbReference type="ChEBI" id="CHEBI:77893"/>
        <dbReference type="EC" id="3.5.2.7"/>
    </reaction>
</comment>
<evidence type="ECO:0000313" key="10">
    <source>
        <dbReference type="Proteomes" id="UP000298588"/>
    </source>
</evidence>
<dbReference type="SUPFAM" id="SSF51556">
    <property type="entry name" value="Metallo-dependent hydrolases"/>
    <property type="match status" value="1"/>
</dbReference>
<feature type="domain" description="Amidohydrolase-related" evidence="8">
    <location>
        <begin position="61"/>
        <end position="376"/>
    </location>
</feature>
<reference evidence="9 10" key="1">
    <citation type="submission" date="2019-04" db="EMBL/GenBank/DDBJ databases">
        <title>Phreatobacter aquaticus sp. nov.</title>
        <authorList>
            <person name="Choi A."/>
            <person name="Baek K."/>
        </authorList>
    </citation>
    <scope>NUCLEOTIDE SEQUENCE [LARGE SCALE GENOMIC DNA]</scope>
    <source>
        <strain evidence="9 10">NMCR1094</strain>
    </source>
</reference>
<dbReference type="EMBL" id="CP039865">
    <property type="protein sequence ID" value="QCK85243.1"/>
    <property type="molecule type" value="Genomic_DNA"/>
</dbReference>
<gene>
    <name evidence="7" type="primary">hutI</name>
    <name evidence="9" type="ORF">E8L99_05335</name>
</gene>
<feature type="binding site" evidence="7">
    <location>
        <position position="175"/>
    </location>
    <ligand>
        <name>4-imidazolone-5-propanoate</name>
        <dbReference type="ChEBI" id="CHEBI:77893"/>
    </ligand>
</feature>
<comment type="pathway">
    <text evidence="7">Amino-acid degradation; L-histidine degradation into L-glutamate; N-formimidoyl-L-glutamate from L-histidine: step 3/3.</text>
</comment>
<dbReference type="InterPro" id="IPR006680">
    <property type="entry name" value="Amidohydro-rel"/>
</dbReference>
<feature type="binding site" evidence="7">
    <location>
        <position position="313"/>
    </location>
    <ligand>
        <name>Fe(3+)</name>
        <dbReference type="ChEBI" id="CHEBI:29034"/>
    </ligand>
</feature>
<feature type="binding site" evidence="7">
    <location>
        <position position="70"/>
    </location>
    <ligand>
        <name>Zn(2+)</name>
        <dbReference type="ChEBI" id="CHEBI:29105"/>
    </ligand>
</feature>
<dbReference type="GO" id="GO:0019556">
    <property type="term" value="P:L-histidine catabolic process to glutamate and formamide"/>
    <property type="evidence" value="ECO:0007669"/>
    <property type="project" value="UniProtKB-UniRule"/>
</dbReference>
<dbReference type="NCBIfam" id="TIGR01224">
    <property type="entry name" value="hutI"/>
    <property type="match status" value="1"/>
</dbReference>
<feature type="binding site" evidence="7">
    <location>
        <position position="79"/>
    </location>
    <ligand>
        <name>4-imidazolone-5-propanoate</name>
        <dbReference type="ChEBI" id="CHEBI:77893"/>
    </ligand>
</feature>
<dbReference type="GO" id="GO:0019557">
    <property type="term" value="P:L-histidine catabolic process to glutamate and formate"/>
    <property type="evidence" value="ECO:0007669"/>
    <property type="project" value="UniProtKB-UniPathway"/>
</dbReference>
<keyword evidence="5 7" id="KW-0862">Zinc</keyword>
<keyword evidence="10" id="KW-1185">Reference proteome</keyword>
<feature type="binding site" evidence="7">
    <location>
        <position position="142"/>
    </location>
    <ligand>
        <name>4-imidazolone-5-propanoate</name>
        <dbReference type="ChEBI" id="CHEBI:77893"/>
    </ligand>
</feature>
<evidence type="ECO:0000256" key="1">
    <source>
        <dbReference type="ARBA" id="ARBA00012864"/>
    </source>
</evidence>
<organism evidence="9 10">
    <name type="scientific">Phreatobacter aquaticus</name>
    <dbReference type="NCBI Taxonomy" id="2570229"/>
    <lineage>
        <taxon>Bacteria</taxon>
        <taxon>Pseudomonadati</taxon>
        <taxon>Pseudomonadota</taxon>
        <taxon>Alphaproteobacteria</taxon>
        <taxon>Hyphomicrobiales</taxon>
        <taxon>Phreatobacteraceae</taxon>
        <taxon>Phreatobacter</taxon>
    </lineage>
</organism>
<dbReference type="GO" id="GO:0008270">
    <property type="term" value="F:zinc ion binding"/>
    <property type="evidence" value="ECO:0007669"/>
    <property type="project" value="UniProtKB-UniRule"/>
</dbReference>
<evidence type="ECO:0000256" key="5">
    <source>
        <dbReference type="ARBA" id="ARBA00022833"/>
    </source>
</evidence>
<dbReference type="RefSeq" id="WP_137098577.1">
    <property type="nucleotide sequence ID" value="NZ_CP039865.1"/>
</dbReference>
<feature type="binding site" evidence="7">
    <location>
        <position position="241"/>
    </location>
    <ligand>
        <name>4-imidazolone-5-propanoate</name>
        <dbReference type="ChEBI" id="CHEBI:77893"/>
    </ligand>
</feature>
<feature type="binding site" evidence="7">
    <location>
        <position position="142"/>
    </location>
    <ligand>
        <name>N-formimidoyl-L-glutamate</name>
        <dbReference type="ChEBI" id="CHEBI:58928"/>
    </ligand>
</feature>
<feature type="binding site" evidence="7">
    <location>
        <position position="72"/>
    </location>
    <ligand>
        <name>Zn(2+)</name>
        <dbReference type="ChEBI" id="CHEBI:29105"/>
    </ligand>
</feature>
<dbReference type="PANTHER" id="PTHR42752:SF1">
    <property type="entry name" value="IMIDAZOLONEPROPIONASE-RELATED"/>
    <property type="match status" value="1"/>
</dbReference>
<dbReference type="InterPro" id="IPR032466">
    <property type="entry name" value="Metal_Hydrolase"/>
</dbReference>
<feature type="binding site" evidence="7">
    <location>
        <position position="72"/>
    </location>
    <ligand>
        <name>Fe(3+)</name>
        <dbReference type="ChEBI" id="CHEBI:29034"/>
    </ligand>
</feature>
<sequence length="398" mass="41750">MQVDRVFTNCRVATMAAGHPGLGTIDRATIAVANGLIAWIGPSAEAPALAASETIDLGGRWVTPGLIDCHTHIVFAGDRSDEFERRLAGETYADIARSGGGIAATVRATRAASENDLVRLASARLDALAVEGVTTVEVKSGYGLDVETELRQLRAAGRLLAERAMRIEPTFLGAHAVPPDMDRTAYLDRLCNEMIPRVAAEKLAGVVDAFQESIAFSADEVDRVFTAARAAGLKVKLHADQLTDSGGAALAARHQALSADHLEYTSEAGAAAMAEAGTVAVILPGAFFMLKETQKPPIEAFRKAGVSMAVASDLNPGSAPIASLRVSATMACVLFGMTVEEVMLGMTRHAAKALGRSDIGTLETGKRADLAVWSVDRLAELVAKIGPTPLHARYLGGI</sequence>
<evidence type="ECO:0000259" key="8">
    <source>
        <dbReference type="Pfam" id="PF01979"/>
    </source>
</evidence>
<proteinExistence type="inferred from homology"/>
<dbReference type="HAMAP" id="MF_00372">
    <property type="entry name" value="HutI"/>
    <property type="match status" value="1"/>
</dbReference>
<dbReference type="UniPathway" id="UPA00379">
    <property type="reaction ID" value="UER00551"/>
</dbReference>
<feature type="binding site" evidence="7">
    <location>
        <position position="238"/>
    </location>
    <ligand>
        <name>Fe(3+)</name>
        <dbReference type="ChEBI" id="CHEBI:29034"/>
    </ligand>
</feature>
<dbReference type="OrthoDB" id="9776455at2"/>
<accession>A0A4D7QHR9</accession>
<dbReference type="EC" id="3.5.2.7" evidence="1 7"/>